<dbReference type="PANTHER" id="PTHR11496">
    <property type="entry name" value="ALCOHOL DEHYDROGENASE"/>
    <property type="match status" value="1"/>
</dbReference>
<evidence type="ECO:0000259" key="3">
    <source>
        <dbReference type="Pfam" id="PF00465"/>
    </source>
</evidence>
<gene>
    <name evidence="5" type="primary">dhaT_2</name>
    <name evidence="5" type="ORF">CLHOM_22590</name>
</gene>
<evidence type="ECO:0000256" key="1">
    <source>
        <dbReference type="ARBA" id="ARBA00007358"/>
    </source>
</evidence>
<dbReference type="GO" id="GO:0047516">
    <property type="term" value="F:1,3-propanediol dehydrogenase activity"/>
    <property type="evidence" value="ECO:0007669"/>
    <property type="project" value="UniProtKB-EC"/>
</dbReference>
<reference evidence="6" key="1">
    <citation type="submission" date="2015-08" db="EMBL/GenBank/DDBJ databases">
        <title>Genome sequence of the strict anaerobe Clostridium homopropionicum LuHBu1 (DSM 5847T).</title>
        <authorList>
            <person name="Poehlein A."/>
            <person name="Beck M."/>
            <person name="Schiel-Bengelsdorf B."/>
            <person name="Bengelsdorf F.R."/>
            <person name="Daniel R."/>
            <person name="Duerre P."/>
        </authorList>
    </citation>
    <scope>NUCLEOTIDE SEQUENCE [LARGE SCALE GENOMIC DNA]</scope>
    <source>
        <strain evidence="6">DSM 5847</strain>
    </source>
</reference>
<dbReference type="RefSeq" id="WP_052221780.1">
    <property type="nucleotide sequence ID" value="NZ_LHUR01000027.1"/>
</dbReference>
<dbReference type="STRING" id="36844.SAMN04488501_10615"/>
<dbReference type="EMBL" id="LHUR01000027">
    <property type="protein sequence ID" value="KOA19153.1"/>
    <property type="molecule type" value="Genomic_DNA"/>
</dbReference>
<evidence type="ECO:0000259" key="4">
    <source>
        <dbReference type="Pfam" id="PF25137"/>
    </source>
</evidence>
<name>A0A0L6Z8M9_9CLOT</name>
<comment type="similarity">
    <text evidence="1">Belongs to the iron-containing alcohol dehydrogenase family.</text>
</comment>
<dbReference type="AlphaFoldDB" id="A0A0L6Z8M9"/>
<dbReference type="EC" id="1.1.1.202" evidence="5"/>
<sequence length="384" mass="41212">MAYKFLVPKTVISGKNAIEEAAQQMSDLGKKALIVTDKIMVKIGNVSKLTDVLKKSNVEYEIFDGVNSEPTDIIIGEGVEVYKNSGCDFLIAVGGGSPIDAAKAIGVMVQSSGNISDYMGKVINTSIPPLVAIPTTAGTGSEATQFTIISDTKNNVKMLLKGPSLIPILAIVDPEFTITSPQGVTSATGIDALTHAVEAYTSRLAQPLSDTFALSAIKRIFGNLRTAYSDGNNFEARNQMSLGALEAGIAFNNSSVTIIHGMSRPIGALFHVPHGISNAMLIVECLKFAIDGAADRFCEIAKTVGIYKEGMSDIEASKALIEEIKNLCDYLKIPTLEGYGIKYEDFIKQIDKMAEDALISGSPSNTKKQPTKEDIIKIYENLWK</sequence>
<keyword evidence="2 5" id="KW-0560">Oxidoreductase</keyword>
<organism evidence="5 6">
    <name type="scientific">Clostridium homopropionicum DSM 5847</name>
    <dbReference type="NCBI Taxonomy" id="1121318"/>
    <lineage>
        <taxon>Bacteria</taxon>
        <taxon>Bacillati</taxon>
        <taxon>Bacillota</taxon>
        <taxon>Clostridia</taxon>
        <taxon>Eubacteriales</taxon>
        <taxon>Clostridiaceae</taxon>
        <taxon>Clostridium</taxon>
    </lineage>
</organism>
<proteinExistence type="inferred from homology"/>
<evidence type="ECO:0000313" key="5">
    <source>
        <dbReference type="EMBL" id="KOA19153.1"/>
    </source>
</evidence>
<dbReference type="FunFam" id="1.20.1090.10:FF:000001">
    <property type="entry name" value="Aldehyde-alcohol dehydrogenase"/>
    <property type="match status" value="1"/>
</dbReference>
<feature type="domain" description="Alcohol dehydrogenase iron-type/glycerol dehydrogenase GldA" evidence="3">
    <location>
        <begin position="8"/>
        <end position="174"/>
    </location>
</feature>
<dbReference type="Gene3D" id="1.20.1090.10">
    <property type="entry name" value="Dehydroquinate synthase-like - alpha domain"/>
    <property type="match status" value="1"/>
</dbReference>
<dbReference type="InterPro" id="IPR001670">
    <property type="entry name" value="ADH_Fe/GldA"/>
</dbReference>
<dbReference type="InterPro" id="IPR056798">
    <property type="entry name" value="ADH_Fe_C"/>
</dbReference>
<comment type="caution">
    <text evidence="5">The sequence shown here is derived from an EMBL/GenBank/DDBJ whole genome shotgun (WGS) entry which is preliminary data.</text>
</comment>
<dbReference type="FunFam" id="3.40.50.1970:FF:000003">
    <property type="entry name" value="Alcohol dehydrogenase, iron-containing"/>
    <property type="match status" value="1"/>
</dbReference>
<dbReference type="GO" id="GO:0046872">
    <property type="term" value="F:metal ion binding"/>
    <property type="evidence" value="ECO:0007669"/>
    <property type="project" value="InterPro"/>
</dbReference>
<dbReference type="Gene3D" id="3.40.50.1970">
    <property type="match status" value="1"/>
</dbReference>
<dbReference type="GO" id="GO:0004022">
    <property type="term" value="F:alcohol dehydrogenase (NAD+) activity"/>
    <property type="evidence" value="ECO:0007669"/>
    <property type="project" value="UniProtKB-ARBA"/>
</dbReference>
<dbReference type="PANTHER" id="PTHR11496:SF102">
    <property type="entry name" value="ALCOHOL DEHYDROGENASE 4"/>
    <property type="match status" value="1"/>
</dbReference>
<feature type="domain" description="Fe-containing alcohol dehydrogenase-like C-terminal" evidence="4">
    <location>
        <begin position="186"/>
        <end position="382"/>
    </location>
</feature>
<evidence type="ECO:0000313" key="6">
    <source>
        <dbReference type="Proteomes" id="UP000037043"/>
    </source>
</evidence>
<protein>
    <submittedName>
        <fullName evidence="5">1,3-propanediol dehydrogenase</fullName>
        <ecNumber evidence="5">1.1.1.202</ecNumber>
    </submittedName>
</protein>
<dbReference type="InterPro" id="IPR039697">
    <property type="entry name" value="Alcohol_dehydrogenase_Fe"/>
</dbReference>
<dbReference type="CDD" id="cd08194">
    <property type="entry name" value="Fe-ADH-like"/>
    <property type="match status" value="1"/>
</dbReference>
<dbReference type="Pfam" id="PF00465">
    <property type="entry name" value="Fe-ADH"/>
    <property type="match status" value="1"/>
</dbReference>
<dbReference type="Proteomes" id="UP000037043">
    <property type="component" value="Unassembled WGS sequence"/>
</dbReference>
<dbReference type="SUPFAM" id="SSF56796">
    <property type="entry name" value="Dehydroquinate synthase-like"/>
    <property type="match status" value="1"/>
</dbReference>
<keyword evidence="6" id="KW-1185">Reference proteome</keyword>
<dbReference type="Pfam" id="PF25137">
    <property type="entry name" value="ADH_Fe_C"/>
    <property type="match status" value="1"/>
</dbReference>
<dbReference type="PATRIC" id="fig|1121318.3.peg.2270"/>
<accession>A0A0L6Z8M9</accession>
<evidence type="ECO:0000256" key="2">
    <source>
        <dbReference type="ARBA" id="ARBA00023002"/>
    </source>
</evidence>